<dbReference type="VEuPathDB" id="FungiDB:MAPG_00745"/>
<dbReference type="EMBL" id="ADBL01000170">
    <property type="status" value="NOT_ANNOTATED_CDS"/>
    <property type="molecule type" value="Genomic_DNA"/>
</dbReference>
<evidence type="ECO:0000256" key="1">
    <source>
        <dbReference type="SAM" id="MobiDB-lite"/>
    </source>
</evidence>
<dbReference type="AlphaFoldDB" id="A0A0C4DLU9"/>
<organism evidence="3 4">
    <name type="scientific">Magnaporthiopsis poae (strain ATCC 64411 / 73-15)</name>
    <name type="common">Kentucky bluegrass fungus</name>
    <name type="synonym">Magnaporthe poae</name>
    <dbReference type="NCBI Taxonomy" id="644358"/>
    <lineage>
        <taxon>Eukaryota</taxon>
        <taxon>Fungi</taxon>
        <taxon>Dikarya</taxon>
        <taxon>Ascomycota</taxon>
        <taxon>Pezizomycotina</taxon>
        <taxon>Sordariomycetes</taxon>
        <taxon>Sordariomycetidae</taxon>
        <taxon>Magnaporthales</taxon>
        <taxon>Magnaporthaceae</taxon>
        <taxon>Magnaporthiopsis</taxon>
    </lineage>
</organism>
<dbReference type="EnsemblFungi" id="MAPG_00745T0">
    <property type="protein sequence ID" value="MAPG_00745T0"/>
    <property type="gene ID" value="MAPG_00745"/>
</dbReference>
<protein>
    <submittedName>
        <fullName evidence="2 3">Uncharacterized protein</fullName>
    </submittedName>
</protein>
<dbReference type="Proteomes" id="UP000011715">
    <property type="component" value="Unassembled WGS sequence"/>
</dbReference>
<name>A0A0C4DLU9_MAGP6</name>
<reference evidence="4" key="1">
    <citation type="submission" date="2010-05" db="EMBL/GenBank/DDBJ databases">
        <title>The genome sequence of Magnaporthe poae strain ATCC 64411.</title>
        <authorList>
            <person name="Ma L.-J."/>
            <person name="Dead R."/>
            <person name="Young S."/>
            <person name="Zeng Q."/>
            <person name="Koehrsen M."/>
            <person name="Alvarado L."/>
            <person name="Berlin A."/>
            <person name="Chapman S.B."/>
            <person name="Chen Z."/>
            <person name="Freedman E."/>
            <person name="Gellesch M."/>
            <person name="Goldberg J."/>
            <person name="Griggs A."/>
            <person name="Gujja S."/>
            <person name="Heilman E.R."/>
            <person name="Heiman D."/>
            <person name="Hepburn T."/>
            <person name="Howarth C."/>
            <person name="Jen D."/>
            <person name="Larson L."/>
            <person name="Mehta T."/>
            <person name="Neiman D."/>
            <person name="Pearson M."/>
            <person name="Roberts A."/>
            <person name="Saif S."/>
            <person name="Shea T."/>
            <person name="Shenoy N."/>
            <person name="Sisk P."/>
            <person name="Stolte C."/>
            <person name="Sykes S."/>
            <person name="Walk T."/>
            <person name="White J."/>
            <person name="Yandava C."/>
            <person name="Haas B."/>
            <person name="Nusbaum C."/>
            <person name="Birren B."/>
        </authorList>
    </citation>
    <scope>NUCLEOTIDE SEQUENCE [LARGE SCALE GENOMIC DNA]</scope>
    <source>
        <strain evidence="4">ATCC 64411 / 73-15</strain>
    </source>
</reference>
<reference evidence="3" key="4">
    <citation type="journal article" date="2015" name="G3 (Bethesda)">
        <title>Genome sequences of three phytopathogenic species of the Magnaporthaceae family of fungi.</title>
        <authorList>
            <person name="Okagaki L.H."/>
            <person name="Nunes C.C."/>
            <person name="Sailsbery J."/>
            <person name="Clay B."/>
            <person name="Brown D."/>
            <person name="John T."/>
            <person name="Oh Y."/>
            <person name="Young N."/>
            <person name="Fitzgerald M."/>
            <person name="Haas B.J."/>
            <person name="Zeng Q."/>
            <person name="Young S."/>
            <person name="Adiconis X."/>
            <person name="Fan L."/>
            <person name="Levin J.Z."/>
            <person name="Mitchell T.K."/>
            <person name="Okubara P.A."/>
            <person name="Farman M.L."/>
            <person name="Kohn L.M."/>
            <person name="Birren B."/>
            <person name="Ma L.-J."/>
            <person name="Dean R.A."/>
        </authorList>
    </citation>
    <scope>NUCLEOTIDE SEQUENCE</scope>
    <source>
        <strain evidence="3">ATCC 64411 / 73-15</strain>
    </source>
</reference>
<evidence type="ECO:0000313" key="4">
    <source>
        <dbReference type="Proteomes" id="UP000011715"/>
    </source>
</evidence>
<reference evidence="2" key="2">
    <citation type="submission" date="2010-05" db="EMBL/GenBank/DDBJ databases">
        <title>The Genome Sequence of Magnaporthe poae strain ATCC 64411.</title>
        <authorList>
            <consortium name="The Broad Institute Genome Sequencing Platform"/>
            <consortium name="Broad Institute Genome Sequencing Center for Infectious Disease"/>
            <person name="Ma L.-J."/>
            <person name="Dead R."/>
            <person name="Young S."/>
            <person name="Zeng Q."/>
            <person name="Koehrsen M."/>
            <person name="Alvarado L."/>
            <person name="Berlin A."/>
            <person name="Chapman S.B."/>
            <person name="Chen Z."/>
            <person name="Freedman E."/>
            <person name="Gellesch M."/>
            <person name="Goldberg J."/>
            <person name="Griggs A."/>
            <person name="Gujja S."/>
            <person name="Heilman E.R."/>
            <person name="Heiman D."/>
            <person name="Hepburn T."/>
            <person name="Howarth C."/>
            <person name="Jen D."/>
            <person name="Larson L."/>
            <person name="Mehta T."/>
            <person name="Neiman D."/>
            <person name="Pearson M."/>
            <person name="Roberts A."/>
            <person name="Saif S."/>
            <person name="Shea T."/>
            <person name="Shenoy N."/>
            <person name="Sisk P."/>
            <person name="Stolte C."/>
            <person name="Sykes S."/>
            <person name="Walk T."/>
            <person name="White J."/>
            <person name="Yandava C."/>
            <person name="Haas B."/>
            <person name="Nusbaum C."/>
            <person name="Birren B."/>
        </authorList>
    </citation>
    <scope>NUCLEOTIDE SEQUENCE</scope>
    <source>
        <strain evidence="2">ATCC 64411</strain>
    </source>
</reference>
<keyword evidence="4" id="KW-1185">Reference proteome</keyword>
<feature type="region of interest" description="Disordered" evidence="1">
    <location>
        <begin position="105"/>
        <end position="137"/>
    </location>
</feature>
<proteinExistence type="predicted"/>
<dbReference type="EMBL" id="GL876966">
    <property type="protein sequence ID" value="KLU81660.1"/>
    <property type="molecule type" value="Genomic_DNA"/>
</dbReference>
<sequence length="164" mass="17697">MGAPAFLSTDRCIKIPYEITWLSNGKEGAAPVLVLLRLPAARCHVPANRSRADGLLKRALPILPRLHVADATNGRLKGDHRAAELFENRTETAAATVASLSAGRQPLQGLRGPDSDERLGKAVDATEAGQRDVHDGALGTRRLQRLGQVLVQRPAVRHREQVLG</sequence>
<evidence type="ECO:0000313" key="3">
    <source>
        <dbReference type="EnsemblFungi" id="MAPG_00745T0"/>
    </source>
</evidence>
<gene>
    <name evidence="2" type="ORF">MAPG_00745</name>
</gene>
<accession>A0A0C4DLU9</accession>
<reference evidence="2" key="3">
    <citation type="submission" date="2011-03" db="EMBL/GenBank/DDBJ databases">
        <title>Annotation of Magnaporthe poae ATCC 64411.</title>
        <authorList>
            <person name="Ma L.-J."/>
            <person name="Dead R."/>
            <person name="Young S.K."/>
            <person name="Zeng Q."/>
            <person name="Gargeya S."/>
            <person name="Fitzgerald M."/>
            <person name="Haas B."/>
            <person name="Abouelleil A."/>
            <person name="Alvarado L."/>
            <person name="Arachchi H.M."/>
            <person name="Berlin A."/>
            <person name="Brown A."/>
            <person name="Chapman S.B."/>
            <person name="Chen Z."/>
            <person name="Dunbar C."/>
            <person name="Freedman E."/>
            <person name="Gearin G."/>
            <person name="Gellesch M."/>
            <person name="Goldberg J."/>
            <person name="Griggs A."/>
            <person name="Gujja S."/>
            <person name="Heiman D."/>
            <person name="Howarth C."/>
            <person name="Larson L."/>
            <person name="Lui A."/>
            <person name="MacDonald P.J.P."/>
            <person name="Mehta T."/>
            <person name="Montmayeur A."/>
            <person name="Murphy C."/>
            <person name="Neiman D."/>
            <person name="Pearson M."/>
            <person name="Priest M."/>
            <person name="Roberts A."/>
            <person name="Saif S."/>
            <person name="Shea T."/>
            <person name="Shenoy N."/>
            <person name="Sisk P."/>
            <person name="Stolte C."/>
            <person name="Sykes S."/>
            <person name="Yandava C."/>
            <person name="Wortman J."/>
            <person name="Nusbaum C."/>
            <person name="Birren B."/>
        </authorList>
    </citation>
    <scope>NUCLEOTIDE SEQUENCE</scope>
    <source>
        <strain evidence="2">ATCC 64411</strain>
    </source>
</reference>
<reference evidence="3" key="5">
    <citation type="submission" date="2015-06" db="UniProtKB">
        <authorList>
            <consortium name="EnsemblFungi"/>
        </authorList>
    </citation>
    <scope>IDENTIFICATION</scope>
    <source>
        <strain evidence="3">ATCC 64411</strain>
    </source>
</reference>
<evidence type="ECO:0000313" key="2">
    <source>
        <dbReference type="EMBL" id="KLU81660.1"/>
    </source>
</evidence>
<dbReference type="EMBL" id="ADBL01000171">
    <property type="status" value="NOT_ANNOTATED_CDS"/>
    <property type="molecule type" value="Genomic_DNA"/>
</dbReference>